<sequence>MSPVKLTHLPKEAELRRDEQGGLFHNRILTPEPIRPSKPTYQPPPVAEHMPLASGLNPDDFPKKIVGSRVQRPIPNFGDSLMYDKQFMIKDAGLFMGRSFRVGWGPGGMLAHCGRTVSEVQKE</sequence>
<proteinExistence type="predicted"/>
<dbReference type="Proteomes" id="UP000596742">
    <property type="component" value="Unassembled WGS sequence"/>
</dbReference>
<protein>
    <submittedName>
        <fullName evidence="2">Nuclear pore complex protein Nup98-Nup96</fullName>
    </submittedName>
</protein>
<keyword evidence="3" id="KW-1185">Reference proteome</keyword>
<feature type="compositionally biased region" description="Pro residues" evidence="1">
    <location>
        <begin position="33"/>
        <end position="46"/>
    </location>
</feature>
<dbReference type="OrthoDB" id="3797628at2759"/>
<reference evidence="2" key="1">
    <citation type="submission" date="2018-11" db="EMBL/GenBank/DDBJ databases">
        <authorList>
            <person name="Alioto T."/>
            <person name="Alioto T."/>
        </authorList>
    </citation>
    <scope>NUCLEOTIDE SEQUENCE</scope>
</reference>
<organism evidence="2 3">
    <name type="scientific">Mytilus galloprovincialis</name>
    <name type="common">Mediterranean mussel</name>
    <dbReference type="NCBI Taxonomy" id="29158"/>
    <lineage>
        <taxon>Eukaryota</taxon>
        <taxon>Metazoa</taxon>
        <taxon>Spiralia</taxon>
        <taxon>Lophotrochozoa</taxon>
        <taxon>Mollusca</taxon>
        <taxon>Bivalvia</taxon>
        <taxon>Autobranchia</taxon>
        <taxon>Pteriomorphia</taxon>
        <taxon>Mytilida</taxon>
        <taxon>Mytiloidea</taxon>
        <taxon>Mytilidae</taxon>
        <taxon>Mytilinae</taxon>
        <taxon>Mytilus</taxon>
    </lineage>
</organism>
<dbReference type="AlphaFoldDB" id="A0A8B6CEQ1"/>
<comment type="caution">
    <text evidence="2">The sequence shown here is derived from an EMBL/GenBank/DDBJ whole genome shotgun (WGS) entry which is preliminary data.</text>
</comment>
<gene>
    <name evidence="2" type="ORF">MGAL_10B047289</name>
</gene>
<feature type="non-terminal residue" evidence="2">
    <location>
        <position position="1"/>
    </location>
</feature>
<evidence type="ECO:0000313" key="2">
    <source>
        <dbReference type="EMBL" id="VDI03405.1"/>
    </source>
</evidence>
<dbReference type="EMBL" id="UYJE01001601">
    <property type="protein sequence ID" value="VDI03405.1"/>
    <property type="molecule type" value="Genomic_DNA"/>
</dbReference>
<accession>A0A8B6CEQ1</accession>
<name>A0A8B6CEQ1_MYTGA</name>
<evidence type="ECO:0000313" key="3">
    <source>
        <dbReference type="Proteomes" id="UP000596742"/>
    </source>
</evidence>
<feature type="region of interest" description="Disordered" evidence="1">
    <location>
        <begin position="1"/>
        <end position="58"/>
    </location>
</feature>
<feature type="compositionally biased region" description="Basic and acidic residues" evidence="1">
    <location>
        <begin position="9"/>
        <end position="20"/>
    </location>
</feature>
<evidence type="ECO:0000256" key="1">
    <source>
        <dbReference type="SAM" id="MobiDB-lite"/>
    </source>
</evidence>